<feature type="transmembrane region" description="Helical" evidence="6">
    <location>
        <begin position="101"/>
        <end position="120"/>
    </location>
</feature>
<feature type="transmembrane region" description="Helical" evidence="6">
    <location>
        <begin position="12"/>
        <end position="33"/>
    </location>
</feature>
<evidence type="ECO:0000256" key="6">
    <source>
        <dbReference type="SAM" id="Phobius"/>
    </source>
</evidence>
<dbReference type="AlphaFoldDB" id="J9BVP7"/>
<evidence type="ECO:0000256" key="1">
    <source>
        <dbReference type="ARBA" id="ARBA00004141"/>
    </source>
</evidence>
<dbReference type="PANTHER" id="PTHR38459:SF1">
    <property type="entry name" value="PROPHAGE BACTOPRENOL-LINKED GLUCOSE TRANSLOCASE HOMOLOG"/>
    <property type="match status" value="1"/>
</dbReference>
<evidence type="ECO:0000259" key="7">
    <source>
        <dbReference type="Pfam" id="PF04138"/>
    </source>
</evidence>
<evidence type="ECO:0000256" key="2">
    <source>
        <dbReference type="ARBA" id="ARBA00009399"/>
    </source>
</evidence>
<dbReference type="EMBL" id="AMCI01008058">
    <property type="protein sequence ID" value="EJW91615.1"/>
    <property type="molecule type" value="Genomic_DNA"/>
</dbReference>
<keyword evidence="4 6" id="KW-1133">Transmembrane helix</keyword>
<evidence type="ECO:0000256" key="5">
    <source>
        <dbReference type="ARBA" id="ARBA00023136"/>
    </source>
</evidence>
<accession>J9BVP7</accession>
<keyword evidence="3 6" id="KW-0812">Transmembrane</keyword>
<keyword evidence="5 6" id="KW-0472">Membrane</keyword>
<name>J9BVP7_9ZZZZ</name>
<proteinExistence type="inferred from homology"/>
<protein>
    <submittedName>
        <fullName evidence="8">GtrA family protein</fullName>
    </submittedName>
</protein>
<evidence type="ECO:0000256" key="3">
    <source>
        <dbReference type="ARBA" id="ARBA00022692"/>
    </source>
</evidence>
<comment type="subcellular location">
    <subcellularLocation>
        <location evidence="1">Membrane</location>
        <topology evidence="1">Multi-pass membrane protein</topology>
    </subcellularLocation>
</comment>
<comment type="caution">
    <text evidence="8">The sequence shown here is derived from an EMBL/GenBank/DDBJ whole genome shotgun (WGS) entry which is preliminary data.</text>
</comment>
<dbReference type="InterPro" id="IPR007267">
    <property type="entry name" value="GtrA_DPMS_TM"/>
</dbReference>
<sequence>TMRTLLAQLAKFGVVGVAATVIDFGVMNLLHYALHLDILIANTAGFTISLVFNYAASMKFVFEHRDGMSRRREFAIFVVLSIVGLLLNDGIVLALNKGLQLEANIAKVAATALVMVYNFVTRKVFLDGTRA</sequence>
<organism evidence="8">
    <name type="scientific">gut metagenome</name>
    <dbReference type="NCBI Taxonomy" id="749906"/>
    <lineage>
        <taxon>unclassified sequences</taxon>
        <taxon>metagenomes</taxon>
        <taxon>organismal metagenomes</taxon>
    </lineage>
</organism>
<reference evidence="8" key="1">
    <citation type="journal article" date="2012" name="PLoS ONE">
        <title>Gene sets for utilization of primary and secondary nutrition supplies in the distal gut of endangered iberian lynx.</title>
        <authorList>
            <person name="Alcaide M."/>
            <person name="Messina E."/>
            <person name="Richter M."/>
            <person name="Bargiela R."/>
            <person name="Peplies J."/>
            <person name="Huws S.A."/>
            <person name="Newbold C.J."/>
            <person name="Golyshin P.N."/>
            <person name="Simon M.A."/>
            <person name="Lopez G."/>
            <person name="Yakimov M.M."/>
            <person name="Ferrer M."/>
        </authorList>
    </citation>
    <scope>NUCLEOTIDE SEQUENCE</scope>
</reference>
<feature type="transmembrane region" description="Helical" evidence="6">
    <location>
        <begin position="39"/>
        <end position="62"/>
    </location>
</feature>
<dbReference type="GO" id="GO:0005886">
    <property type="term" value="C:plasma membrane"/>
    <property type="evidence" value="ECO:0007669"/>
    <property type="project" value="TreeGrafter"/>
</dbReference>
<dbReference type="InterPro" id="IPR051401">
    <property type="entry name" value="GtrA_CellWall_Glycosyl"/>
</dbReference>
<dbReference type="PANTHER" id="PTHR38459">
    <property type="entry name" value="PROPHAGE BACTOPRENOL-LINKED GLUCOSE TRANSLOCASE HOMOLOG"/>
    <property type="match status" value="1"/>
</dbReference>
<feature type="domain" description="GtrA/DPMS transmembrane" evidence="7">
    <location>
        <begin position="11"/>
        <end position="125"/>
    </location>
</feature>
<feature type="non-terminal residue" evidence="8">
    <location>
        <position position="1"/>
    </location>
</feature>
<gene>
    <name evidence="8" type="ORF">EVA_20278</name>
</gene>
<dbReference type="GO" id="GO:0000271">
    <property type="term" value="P:polysaccharide biosynthetic process"/>
    <property type="evidence" value="ECO:0007669"/>
    <property type="project" value="InterPro"/>
</dbReference>
<comment type="similarity">
    <text evidence="2">Belongs to the GtrA family.</text>
</comment>
<evidence type="ECO:0000256" key="4">
    <source>
        <dbReference type="ARBA" id="ARBA00022989"/>
    </source>
</evidence>
<evidence type="ECO:0000313" key="8">
    <source>
        <dbReference type="EMBL" id="EJW91615.1"/>
    </source>
</evidence>
<feature type="transmembrane region" description="Helical" evidence="6">
    <location>
        <begin position="74"/>
        <end position="95"/>
    </location>
</feature>
<dbReference type="Pfam" id="PF04138">
    <property type="entry name" value="GtrA_DPMS_TM"/>
    <property type="match status" value="1"/>
</dbReference>